<accession>A0A385ELP7</accession>
<geneLocation type="plasmid" evidence="1">
    <name>pCFJY-17</name>
</geneLocation>
<dbReference type="RefSeq" id="WP_172693154.1">
    <property type="nucleotide sequence ID" value="NZ_CP059849.1"/>
</dbReference>
<sequence>MEKVILEQMQQEITNLQARIGSAEYLIKFLYQRLPKHEIEELDKEMSESLKSYGEDSIVGEILSEGLRLLRK</sequence>
<dbReference type="AlphaFoldDB" id="A0A385ELP7"/>
<dbReference type="EMBL" id="MH763829">
    <property type="protein sequence ID" value="AXQ86302.1"/>
    <property type="molecule type" value="Genomic_DNA"/>
</dbReference>
<proteinExistence type="predicted"/>
<evidence type="ECO:0000313" key="1">
    <source>
        <dbReference type="EMBL" id="AXQ86302.1"/>
    </source>
</evidence>
<protein>
    <submittedName>
        <fullName evidence="1">Uncharacterized protein</fullName>
    </submittedName>
</protein>
<organism evidence="1">
    <name type="scientific">Citrobacter freundii</name>
    <dbReference type="NCBI Taxonomy" id="546"/>
    <lineage>
        <taxon>Bacteria</taxon>
        <taxon>Pseudomonadati</taxon>
        <taxon>Pseudomonadota</taxon>
        <taxon>Gammaproteobacteria</taxon>
        <taxon>Enterobacterales</taxon>
        <taxon>Enterobacteriaceae</taxon>
        <taxon>Citrobacter</taxon>
        <taxon>Citrobacter freundii complex</taxon>
    </lineage>
</organism>
<keyword evidence="1" id="KW-0614">Plasmid</keyword>
<reference evidence="1" key="1">
    <citation type="submission" date="2018-08" db="EMBL/GenBank/DDBJ databases">
        <authorList>
            <person name="Fu S.S."/>
            <person name="Wang Y.Y."/>
            <person name="Jin S.S."/>
            <person name="Xia Y.Y."/>
            <person name="Jiang Z.Z."/>
            <person name="Ye S.S."/>
            <person name="Li R.R."/>
        </authorList>
    </citation>
    <scope>NUCLEOTIDE SEQUENCE</scope>
    <source>
        <strain evidence="1">JY-17</strain>
        <plasmid evidence="1">pCFJY-17</plasmid>
    </source>
</reference>
<name>A0A385ELP7_CITFR</name>